<dbReference type="GO" id="GO:0009231">
    <property type="term" value="P:riboflavin biosynthetic process"/>
    <property type="evidence" value="ECO:0007669"/>
    <property type="project" value="InterPro"/>
</dbReference>
<keyword evidence="6" id="KW-1185">Reference proteome</keyword>
<dbReference type="STRING" id="446465.Bfae_13790"/>
<evidence type="ECO:0000313" key="5">
    <source>
        <dbReference type="EMBL" id="ACU85216.1"/>
    </source>
</evidence>
<dbReference type="SUPFAM" id="SSF53597">
    <property type="entry name" value="Dihydrofolate reductase-like"/>
    <property type="match status" value="1"/>
</dbReference>
<reference evidence="5 6" key="1">
    <citation type="journal article" date="2009" name="Stand. Genomic Sci.">
        <title>Complete genome sequence of Brachybacterium faecium type strain (Schefferle 6-10).</title>
        <authorList>
            <person name="Lapidus A."/>
            <person name="Pukall R."/>
            <person name="Labuttii K."/>
            <person name="Copeland A."/>
            <person name="Del Rio T.G."/>
            <person name="Nolan M."/>
            <person name="Chen F."/>
            <person name="Lucas S."/>
            <person name="Tice H."/>
            <person name="Cheng J.F."/>
            <person name="Bruce D."/>
            <person name="Goodwin L."/>
            <person name="Pitluck S."/>
            <person name="Rohde M."/>
            <person name="Goker M."/>
            <person name="Pati A."/>
            <person name="Ivanova N."/>
            <person name="Mavrommatis K."/>
            <person name="Chen A."/>
            <person name="Palaniappan K."/>
            <person name="D'haeseleer P."/>
            <person name="Chain P."/>
            <person name="Bristow J."/>
            <person name="Eisen J.A."/>
            <person name="Markowitz V."/>
            <person name="Hugenholtz P."/>
            <person name="Kyrpides N.C."/>
            <person name="Klenk H.P."/>
        </authorList>
    </citation>
    <scope>NUCLEOTIDE SEQUENCE [LARGE SCALE GENOMIC DNA]</scope>
    <source>
        <strain evidence="6">ATCC 43885 / DSM 4810 / JCM 11609 / LMG 19847 / NBRC 14762 / NCIMB 9860 / 6-10</strain>
    </source>
</reference>
<evidence type="ECO:0000259" key="4">
    <source>
        <dbReference type="Pfam" id="PF01872"/>
    </source>
</evidence>
<organism evidence="5 6">
    <name type="scientific">Brachybacterium faecium (strain ATCC 43885 / DSM 4810 / JCM 11609 / LMG 19847 / NBRC 14762 / NCIMB 9860 / 6-10)</name>
    <dbReference type="NCBI Taxonomy" id="446465"/>
    <lineage>
        <taxon>Bacteria</taxon>
        <taxon>Bacillati</taxon>
        <taxon>Actinomycetota</taxon>
        <taxon>Actinomycetes</taxon>
        <taxon>Micrococcales</taxon>
        <taxon>Dermabacteraceae</taxon>
        <taxon>Brachybacterium</taxon>
    </lineage>
</organism>
<dbReference type="HOGENOM" id="CLU_036590_7_2_11"/>
<sequence length="248" mass="26055">MHLLMRDSVLLPTPAPVTADAVGARLLAELYAVSPPPGSVHVRAMMNTTIDGAVAGADGTSGSLRNPEDSFVFDVLRALTDVVLVGAETVRVEDYRRPLGRADLLRPSRRPGGAARPALAIWSRSGVLPESIEVDQPTYLLTGSDVAEQAARRAGIPPEQVIVADTAAEALQQLAARGLRAVQAEGGPAALGRLAAAGLLDELCFSTTHRTVGGPASRVLRGAGHDQAWQLSSLLVGHHATISRYRRC</sequence>
<evidence type="ECO:0000256" key="2">
    <source>
        <dbReference type="ARBA" id="ARBA00022857"/>
    </source>
</evidence>
<dbReference type="InterPro" id="IPR050765">
    <property type="entry name" value="Riboflavin_Biosynth_HTPR"/>
</dbReference>
<dbReference type="Gene3D" id="3.40.430.10">
    <property type="entry name" value="Dihydrofolate Reductase, subunit A"/>
    <property type="match status" value="1"/>
</dbReference>
<dbReference type="OrthoDB" id="5243299at2"/>
<dbReference type="GO" id="GO:0008703">
    <property type="term" value="F:5-amino-6-(5-phosphoribosylamino)uracil reductase activity"/>
    <property type="evidence" value="ECO:0007669"/>
    <property type="project" value="InterPro"/>
</dbReference>
<dbReference type="InterPro" id="IPR002734">
    <property type="entry name" value="RibDG_C"/>
</dbReference>
<protein>
    <submittedName>
        <fullName evidence="5">Pyrimidine reductase, riboflavin biosynthesis</fullName>
    </submittedName>
</protein>
<evidence type="ECO:0000256" key="3">
    <source>
        <dbReference type="ARBA" id="ARBA00023002"/>
    </source>
</evidence>
<name>C7MCA9_BRAFD</name>
<keyword evidence="3" id="KW-0560">Oxidoreductase</keyword>
<dbReference type="eggNOG" id="COG1985">
    <property type="taxonomic scope" value="Bacteria"/>
</dbReference>
<accession>C7MCA9</accession>
<dbReference type="PANTHER" id="PTHR38011">
    <property type="entry name" value="DIHYDROFOLATE REDUCTASE FAMILY PROTEIN (AFU_ORTHOLOGUE AFUA_8G06820)"/>
    <property type="match status" value="1"/>
</dbReference>
<evidence type="ECO:0000313" key="6">
    <source>
        <dbReference type="Proteomes" id="UP000001919"/>
    </source>
</evidence>
<evidence type="ECO:0000256" key="1">
    <source>
        <dbReference type="ARBA" id="ARBA00005104"/>
    </source>
</evidence>
<dbReference type="Proteomes" id="UP000001919">
    <property type="component" value="Chromosome"/>
</dbReference>
<dbReference type="AlphaFoldDB" id="C7MCA9"/>
<comment type="pathway">
    <text evidence="1">Cofactor biosynthesis; riboflavin biosynthesis.</text>
</comment>
<keyword evidence="2" id="KW-0521">NADP</keyword>
<feature type="domain" description="Bacterial bifunctional deaminase-reductase C-terminal" evidence="4">
    <location>
        <begin position="41"/>
        <end position="233"/>
    </location>
</feature>
<dbReference type="Pfam" id="PF01872">
    <property type="entry name" value="RibD_C"/>
    <property type="match status" value="1"/>
</dbReference>
<dbReference type="PANTHER" id="PTHR38011:SF7">
    <property type="entry name" value="2,5-DIAMINO-6-RIBOSYLAMINO-4(3H)-PYRIMIDINONE 5'-PHOSPHATE REDUCTASE"/>
    <property type="match status" value="1"/>
</dbReference>
<proteinExistence type="predicted"/>
<dbReference type="InterPro" id="IPR024072">
    <property type="entry name" value="DHFR-like_dom_sf"/>
</dbReference>
<dbReference type="EMBL" id="CP001643">
    <property type="protein sequence ID" value="ACU85216.1"/>
    <property type="molecule type" value="Genomic_DNA"/>
</dbReference>
<dbReference type="KEGG" id="bfa:Bfae_13790"/>
<gene>
    <name evidence="5" type="ordered locus">Bfae_13790</name>
</gene>
<dbReference type="PATRIC" id="fig|446465.5.peg.1377"/>